<dbReference type="Pfam" id="PF00701">
    <property type="entry name" value="DHDPS"/>
    <property type="match status" value="1"/>
</dbReference>
<keyword evidence="2 3" id="KW-0456">Lyase</keyword>
<dbReference type="OrthoDB" id="9778880at2"/>
<dbReference type="GO" id="GO:0008840">
    <property type="term" value="F:4-hydroxy-tetrahydrodipicolinate synthase activity"/>
    <property type="evidence" value="ECO:0007669"/>
    <property type="project" value="TreeGrafter"/>
</dbReference>
<accession>A0A5C4WK36</accession>
<dbReference type="AlphaFoldDB" id="A0A5C4WK36"/>
<sequence length="351" mass="37938">MHIRTGTSPAAGPLAGAYGDASDLVRGISPVLEVPFTDAGDVDQEGFGRVVDHVLGTGVTSVMFPGFASEFYKLTEEERRELTGILLRRTAHRDDVAAIVAVQDHTTRMAVARALEVVAAGADLINLLAPHFLNPPRRAQVEHVTAVLSAVAPTPVVLQYAPTETGTSLDAATIADLVRAHPNLRLIKVESSPPGRLIGELAALDPPVTALEGYAGVQLPDAWRRGAVGSQPGCSFTEIYVEIWRRLTSGDEAGGEDLHRRLLPYISYWMLDTELIIAAEKQISFRRGLIDSPYCRKPAHVLDAEELRRIEVFLEEFADLLPDLSGRDRAMGRTSAQAAPEPDSTEDGGPR</sequence>
<evidence type="ECO:0000313" key="4">
    <source>
        <dbReference type="EMBL" id="KAB8194192.1"/>
    </source>
</evidence>
<evidence type="ECO:0000313" key="5">
    <source>
        <dbReference type="Proteomes" id="UP000312512"/>
    </source>
</evidence>
<accession>A0A5P9YMD1</accession>
<evidence type="ECO:0000256" key="1">
    <source>
        <dbReference type="ARBA" id="ARBA00007592"/>
    </source>
</evidence>
<comment type="similarity">
    <text evidence="1 3">Belongs to the DapA family.</text>
</comment>
<dbReference type="Proteomes" id="UP000312512">
    <property type="component" value="Unassembled WGS sequence"/>
</dbReference>
<dbReference type="InterPro" id="IPR002220">
    <property type="entry name" value="DapA-like"/>
</dbReference>
<gene>
    <name evidence="4" type="ORF">FH608_018650</name>
</gene>
<protein>
    <submittedName>
        <fullName evidence="4">Dihydrodipicolinate synthase family protein</fullName>
    </submittedName>
</protein>
<keyword evidence="5" id="KW-1185">Reference proteome</keyword>
<dbReference type="PANTHER" id="PTHR12128:SF66">
    <property type="entry name" value="4-HYDROXY-2-OXOGLUTARATE ALDOLASE, MITOCHONDRIAL"/>
    <property type="match status" value="1"/>
</dbReference>
<dbReference type="CDD" id="cd00408">
    <property type="entry name" value="DHDPS-like"/>
    <property type="match status" value="1"/>
</dbReference>
<reference evidence="4 5" key="1">
    <citation type="submission" date="2019-10" db="EMBL/GenBank/DDBJ databases">
        <title>Nonomuraea sp. nov., isolated from Phyllanthus amarus.</title>
        <authorList>
            <person name="Klykleung N."/>
            <person name="Tanasupawat S."/>
        </authorList>
    </citation>
    <scope>NUCLEOTIDE SEQUENCE [LARGE SCALE GENOMIC DNA]</scope>
    <source>
        <strain evidence="4 5">PA1-10</strain>
    </source>
</reference>
<dbReference type="InterPro" id="IPR013785">
    <property type="entry name" value="Aldolase_TIM"/>
</dbReference>
<dbReference type="EMBL" id="VDLX02000006">
    <property type="protein sequence ID" value="KAB8194192.1"/>
    <property type="molecule type" value="Genomic_DNA"/>
</dbReference>
<name>A0A5C4WK36_9ACTN</name>
<dbReference type="PIRSF" id="PIRSF001365">
    <property type="entry name" value="DHDPS"/>
    <property type="match status" value="1"/>
</dbReference>
<proteinExistence type="inferred from homology"/>
<organism evidence="4 5">
    <name type="scientific">Nonomuraea phyllanthi</name>
    <dbReference type="NCBI Taxonomy" id="2219224"/>
    <lineage>
        <taxon>Bacteria</taxon>
        <taxon>Bacillati</taxon>
        <taxon>Actinomycetota</taxon>
        <taxon>Actinomycetes</taxon>
        <taxon>Streptosporangiales</taxon>
        <taxon>Streptosporangiaceae</taxon>
        <taxon>Nonomuraea</taxon>
    </lineage>
</organism>
<dbReference type="SUPFAM" id="SSF51569">
    <property type="entry name" value="Aldolase"/>
    <property type="match status" value="1"/>
</dbReference>
<comment type="caution">
    <text evidence="4">The sequence shown here is derived from an EMBL/GenBank/DDBJ whole genome shotgun (WGS) entry which is preliminary data.</text>
</comment>
<dbReference type="SMART" id="SM01130">
    <property type="entry name" value="DHDPS"/>
    <property type="match status" value="1"/>
</dbReference>
<dbReference type="PANTHER" id="PTHR12128">
    <property type="entry name" value="DIHYDRODIPICOLINATE SYNTHASE"/>
    <property type="match status" value="1"/>
</dbReference>
<dbReference type="Gene3D" id="3.20.20.70">
    <property type="entry name" value="Aldolase class I"/>
    <property type="match status" value="1"/>
</dbReference>
<evidence type="ECO:0000256" key="3">
    <source>
        <dbReference type="PIRNR" id="PIRNR001365"/>
    </source>
</evidence>
<dbReference type="RefSeq" id="WP_139631806.1">
    <property type="nucleotide sequence ID" value="NZ_CP045572.1"/>
</dbReference>
<evidence type="ECO:0000256" key="2">
    <source>
        <dbReference type="ARBA" id="ARBA00023239"/>
    </source>
</evidence>